<proteinExistence type="predicted"/>
<dbReference type="EMBL" id="KN827734">
    <property type="protein sequence ID" value="KIK75990.1"/>
    <property type="molecule type" value="Genomic_DNA"/>
</dbReference>
<accession>A0A0D0DEL9</accession>
<dbReference type="Proteomes" id="UP000054538">
    <property type="component" value="Unassembled WGS sequence"/>
</dbReference>
<name>A0A0D0DEL9_9AGAM</name>
<keyword evidence="1" id="KW-0175">Coiled coil</keyword>
<evidence type="ECO:0000313" key="2">
    <source>
        <dbReference type="EMBL" id="KIK75990.1"/>
    </source>
</evidence>
<organism evidence="2 3">
    <name type="scientific">Paxillus rubicundulus Ve08.2h10</name>
    <dbReference type="NCBI Taxonomy" id="930991"/>
    <lineage>
        <taxon>Eukaryota</taxon>
        <taxon>Fungi</taxon>
        <taxon>Dikarya</taxon>
        <taxon>Basidiomycota</taxon>
        <taxon>Agaricomycotina</taxon>
        <taxon>Agaricomycetes</taxon>
        <taxon>Agaricomycetidae</taxon>
        <taxon>Boletales</taxon>
        <taxon>Paxilineae</taxon>
        <taxon>Paxillaceae</taxon>
        <taxon>Paxillus</taxon>
    </lineage>
</organism>
<protein>
    <submittedName>
        <fullName evidence="2">Uncharacterized protein</fullName>
    </submittedName>
</protein>
<dbReference type="AlphaFoldDB" id="A0A0D0DEL9"/>
<gene>
    <name evidence="2" type="ORF">PAXRUDRAFT_455937</name>
</gene>
<dbReference type="InParanoid" id="A0A0D0DEL9"/>
<sequence length="139" mass="15411">MVSILVAGIGAAITELSQLIAALTRKNTIESEITDKQRQIDDLNTQLELLGEVKSQLQRCAEEASEMFGRLGSFSSIWDMAARDADLVSKSDLDKVHTDKIVQTRIELIQASYFVLADALGEYATKWTGYYGGRNLRPL</sequence>
<evidence type="ECO:0000313" key="3">
    <source>
        <dbReference type="Proteomes" id="UP000054538"/>
    </source>
</evidence>
<dbReference type="Gene3D" id="1.20.1170.10">
    <property type="match status" value="1"/>
</dbReference>
<dbReference type="OrthoDB" id="3031545at2759"/>
<reference evidence="3" key="2">
    <citation type="submission" date="2015-01" db="EMBL/GenBank/DDBJ databases">
        <title>Evolutionary Origins and Diversification of the Mycorrhizal Mutualists.</title>
        <authorList>
            <consortium name="DOE Joint Genome Institute"/>
            <consortium name="Mycorrhizal Genomics Consortium"/>
            <person name="Kohler A."/>
            <person name="Kuo A."/>
            <person name="Nagy L.G."/>
            <person name="Floudas D."/>
            <person name="Copeland A."/>
            <person name="Barry K.W."/>
            <person name="Cichocki N."/>
            <person name="Veneault-Fourrey C."/>
            <person name="LaButti K."/>
            <person name="Lindquist E.A."/>
            <person name="Lipzen A."/>
            <person name="Lundell T."/>
            <person name="Morin E."/>
            <person name="Murat C."/>
            <person name="Riley R."/>
            <person name="Ohm R."/>
            <person name="Sun H."/>
            <person name="Tunlid A."/>
            <person name="Henrissat B."/>
            <person name="Grigoriev I.V."/>
            <person name="Hibbett D.S."/>
            <person name="Martin F."/>
        </authorList>
    </citation>
    <scope>NUCLEOTIDE SEQUENCE [LARGE SCALE GENOMIC DNA]</scope>
    <source>
        <strain evidence="3">Ve08.2h10</strain>
    </source>
</reference>
<keyword evidence="3" id="KW-1185">Reference proteome</keyword>
<feature type="coiled-coil region" evidence="1">
    <location>
        <begin position="26"/>
        <end position="53"/>
    </location>
</feature>
<evidence type="ECO:0000256" key="1">
    <source>
        <dbReference type="SAM" id="Coils"/>
    </source>
</evidence>
<reference evidence="2 3" key="1">
    <citation type="submission" date="2014-04" db="EMBL/GenBank/DDBJ databases">
        <authorList>
            <consortium name="DOE Joint Genome Institute"/>
            <person name="Kuo A."/>
            <person name="Kohler A."/>
            <person name="Jargeat P."/>
            <person name="Nagy L.G."/>
            <person name="Floudas D."/>
            <person name="Copeland A."/>
            <person name="Barry K.W."/>
            <person name="Cichocki N."/>
            <person name="Veneault-Fourrey C."/>
            <person name="LaButti K."/>
            <person name="Lindquist E.A."/>
            <person name="Lipzen A."/>
            <person name="Lundell T."/>
            <person name="Morin E."/>
            <person name="Murat C."/>
            <person name="Sun H."/>
            <person name="Tunlid A."/>
            <person name="Henrissat B."/>
            <person name="Grigoriev I.V."/>
            <person name="Hibbett D.S."/>
            <person name="Martin F."/>
            <person name="Nordberg H.P."/>
            <person name="Cantor M.N."/>
            <person name="Hua S.X."/>
        </authorList>
    </citation>
    <scope>NUCLEOTIDE SEQUENCE [LARGE SCALE GENOMIC DNA]</scope>
    <source>
        <strain evidence="2 3">Ve08.2h10</strain>
    </source>
</reference>
<dbReference type="HOGENOM" id="CLU_1845740_0_0_1"/>